<dbReference type="InterPro" id="IPR050481">
    <property type="entry name" value="UDP-glycosyltransf_plant"/>
</dbReference>
<dbReference type="CDD" id="cd03784">
    <property type="entry name" value="GT1_Gtf-like"/>
    <property type="match status" value="1"/>
</dbReference>
<evidence type="ECO:0000313" key="7">
    <source>
        <dbReference type="EMBL" id="ATY39978.1"/>
    </source>
</evidence>
<dbReference type="SUPFAM" id="SSF53756">
    <property type="entry name" value="UDP-Glycosyltransferase/glycogen phosphorylase"/>
    <property type="match status" value="1"/>
</dbReference>
<evidence type="ECO:0000256" key="5">
    <source>
        <dbReference type="RuleBase" id="RU003718"/>
    </source>
</evidence>
<evidence type="ECO:0000256" key="4">
    <source>
        <dbReference type="ARBA" id="ARBA00050777"/>
    </source>
</evidence>
<dbReference type="FunFam" id="3.40.50.2000:FF:000020">
    <property type="entry name" value="Glycosyltransferase"/>
    <property type="match status" value="1"/>
</dbReference>
<keyword evidence="3 5" id="KW-0808">Transferase</keyword>
<accession>A0A2I5K3T2</accession>
<dbReference type="PANTHER" id="PTHR48048">
    <property type="entry name" value="GLYCOSYLTRANSFERASE"/>
    <property type="match status" value="1"/>
</dbReference>
<comment type="catalytic activity">
    <reaction evidence="4">
        <text>a 7-hydroxyisoflavone + UDP-alpha-D-glucose = a 7-hydroxyisoflavone 7-O-beta-D-glucoside + UDP + H(+)</text>
        <dbReference type="Rhea" id="RHEA:56344"/>
        <dbReference type="ChEBI" id="CHEBI:15378"/>
        <dbReference type="ChEBI" id="CHEBI:55465"/>
        <dbReference type="ChEBI" id="CHEBI:58223"/>
        <dbReference type="ChEBI" id="CHEBI:58885"/>
        <dbReference type="ChEBI" id="CHEBI:140301"/>
        <dbReference type="EC" id="2.4.1.170"/>
    </reaction>
</comment>
<dbReference type="EC" id="2.4.1.-" evidence="6"/>
<evidence type="ECO:0000256" key="1">
    <source>
        <dbReference type="ARBA" id="ARBA00009995"/>
    </source>
</evidence>
<reference evidence="7" key="1">
    <citation type="submission" date="2016-11" db="EMBL/GenBank/DDBJ databases">
        <title>Accumulation of calycosin-7-O-beta-D glucoside and transcriptional analysis of its biosynthetic genes in Astragalus membaranaceus.</title>
        <authorList>
            <person name="Wu S."/>
        </authorList>
    </citation>
    <scope>NUCLEOTIDE SEQUENCE</scope>
</reference>
<evidence type="ECO:0000256" key="3">
    <source>
        <dbReference type="ARBA" id="ARBA00022679"/>
    </source>
</evidence>
<dbReference type="Gene3D" id="3.40.50.2000">
    <property type="entry name" value="Glycogen Phosphorylase B"/>
    <property type="match status" value="2"/>
</dbReference>
<evidence type="ECO:0000256" key="2">
    <source>
        <dbReference type="ARBA" id="ARBA00022676"/>
    </source>
</evidence>
<dbReference type="Pfam" id="PF00201">
    <property type="entry name" value="UDPGT"/>
    <property type="match status" value="1"/>
</dbReference>
<dbReference type="GO" id="GO:0050004">
    <property type="term" value="F:isoflavone 7-O-glucosyltransferase activity"/>
    <property type="evidence" value="ECO:0007669"/>
    <property type="project" value="UniProtKB-EC"/>
</dbReference>
<name>A0A2I5K3T2_ASTME</name>
<dbReference type="SMR" id="A0A2I5K3T2"/>
<comment type="similarity">
    <text evidence="1 5">Belongs to the UDP-glycosyltransferase family.</text>
</comment>
<dbReference type="PANTHER" id="PTHR48048:SF33">
    <property type="entry name" value="ISOFLAVONE 7-O-GLUCOSYLTRANSFERASE 1"/>
    <property type="match status" value="1"/>
</dbReference>
<sequence>MKDTLVLYPTLGKGHLNSMIELAKLILTQNPSFSITILILTPPNTTNNTSSTNTTTFGCESLPSITFHHIPPINLPTTLPPQVLPFELCHVSNNHVQHVLRSISKTSNLKGVILDFFNYSTTQITNNLEIPTYFYYTSGASTLAIMLKMPTIHQITTTSFKDNLNMHLRIPGLPKIPLVDMPEHTKDRESKSYRVFLDIATCMKDSDGIIINTFEAIEKRIIEAMNKGLVLSEGTTPPLFCIGPMVSNSTTSCEKDECGCLSWLNSQPSRSVVLLSFGSLGTFSRTQLKEIAIGLEKSGQRFLWVVRSKNELVERVNSEELSLDELLPEGFLERTKDKGMVVRNWAPQAAILSHDSVGGFVTHCGWNSVLEAVTFGVPMVAWPLYAEQKLNRMIMVEEMKVALKLNELEDGFVSGTELGDRVKELMESESGKEMRERIYKMKVSAKEAKGGGGSSLVDLKRLQDSWRDHASMHSLSPNSPFLFR</sequence>
<proteinExistence type="evidence at transcript level"/>
<dbReference type="AlphaFoldDB" id="A0A2I5K3T2"/>
<dbReference type="PROSITE" id="PS00375">
    <property type="entry name" value="UDPGT"/>
    <property type="match status" value="1"/>
</dbReference>
<evidence type="ECO:0000256" key="6">
    <source>
        <dbReference type="RuleBase" id="RU362057"/>
    </source>
</evidence>
<dbReference type="EMBL" id="KY086291">
    <property type="protein sequence ID" value="ATY39978.1"/>
    <property type="molecule type" value="mRNA"/>
</dbReference>
<dbReference type="InterPro" id="IPR035595">
    <property type="entry name" value="UDP_glycos_trans_CS"/>
</dbReference>
<organism evidence="7">
    <name type="scientific">Astragalus membranaceus</name>
    <name type="common">Membranous milk-vetch</name>
    <name type="synonym">Phaca membranacea</name>
    <dbReference type="NCBI Taxonomy" id="649199"/>
    <lineage>
        <taxon>Eukaryota</taxon>
        <taxon>Viridiplantae</taxon>
        <taxon>Streptophyta</taxon>
        <taxon>Embryophyta</taxon>
        <taxon>Tracheophyta</taxon>
        <taxon>Spermatophyta</taxon>
        <taxon>Magnoliopsida</taxon>
        <taxon>eudicotyledons</taxon>
        <taxon>Gunneridae</taxon>
        <taxon>Pentapetalae</taxon>
        <taxon>rosids</taxon>
        <taxon>fabids</taxon>
        <taxon>Fabales</taxon>
        <taxon>Fabaceae</taxon>
        <taxon>Papilionoideae</taxon>
        <taxon>50 kb inversion clade</taxon>
        <taxon>NPAAA clade</taxon>
        <taxon>Hologalegina</taxon>
        <taxon>IRL clade</taxon>
        <taxon>Galegeae</taxon>
        <taxon>Astragalus</taxon>
    </lineage>
</organism>
<keyword evidence="2 5" id="KW-0328">Glycosyltransferase</keyword>
<protein>
    <recommendedName>
        <fullName evidence="6">Glycosyltransferase</fullName>
        <ecNumber evidence="6">2.4.1.-</ecNumber>
    </recommendedName>
</protein>
<dbReference type="FunFam" id="3.40.50.2000:FF:000095">
    <property type="entry name" value="Glycosyltransferase"/>
    <property type="match status" value="1"/>
</dbReference>
<dbReference type="InterPro" id="IPR002213">
    <property type="entry name" value="UDP_glucos_trans"/>
</dbReference>